<dbReference type="OrthoDB" id="1202334at2"/>
<dbReference type="AlphaFoldDB" id="A0A1G7CX43"/>
<reference evidence="1 2" key="1">
    <citation type="submission" date="2016-10" db="EMBL/GenBank/DDBJ databases">
        <authorList>
            <person name="de Groot N.N."/>
        </authorList>
    </citation>
    <scope>NUCLEOTIDE SEQUENCE [LARGE SCALE GENOMIC DNA]</scope>
    <source>
        <strain evidence="1 2">DSM 23421</strain>
    </source>
</reference>
<dbReference type="Proteomes" id="UP000199109">
    <property type="component" value="Unassembled WGS sequence"/>
</dbReference>
<gene>
    <name evidence="1" type="ORF">SAMN05421636_10568</name>
</gene>
<keyword evidence="2" id="KW-1185">Reference proteome</keyword>
<evidence type="ECO:0000313" key="2">
    <source>
        <dbReference type="Proteomes" id="UP000199109"/>
    </source>
</evidence>
<name>A0A1G7CX43_9FLAO</name>
<protein>
    <submittedName>
        <fullName evidence="1">Uncharacterized protein</fullName>
    </submittedName>
</protein>
<sequence>MKITLFTKEYRHADSIAHFMDFYYSLQLRHLASDLLNQGLTPKQISDAVVKAMGIGKASGMDLRQHFRPVFSGIEKEIISDCKLSHLAYGLVLMNADTELSIVGNFQVSVLAQYLRSQ</sequence>
<evidence type="ECO:0000313" key="1">
    <source>
        <dbReference type="EMBL" id="SDE43868.1"/>
    </source>
</evidence>
<dbReference type="RefSeq" id="WP_091868378.1">
    <property type="nucleotide sequence ID" value="NZ_FNAO01000005.1"/>
</dbReference>
<dbReference type="STRING" id="641691.SAMN05421636_10568"/>
<proteinExistence type="predicted"/>
<dbReference type="EMBL" id="FNAO01000005">
    <property type="protein sequence ID" value="SDE43868.1"/>
    <property type="molecule type" value="Genomic_DNA"/>
</dbReference>
<accession>A0A1G7CX43</accession>
<organism evidence="1 2">
    <name type="scientific">Pricia antarctica</name>
    <dbReference type="NCBI Taxonomy" id="641691"/>
    <lineage>
        <taxon>Bacteria</taxon>
        <taxon>Pseudomonadati</taxon>
        <taxon>Bacteroidota</taxon>
        <taxon>Flavobacteriia</taxon>
        <taxon>Flavobacteriales</taxon>
        <taxon>Flavobacteriaceae</taxon>
        <taxon>Pricia</taxon>
    </lineage>
</organism>